<evidence type="ECO:0000313" key="5">
    <source>
        <dbReference type="EMBL" id="CRF41946.1"/>
    </source>
</evidence>
<feature type="domain" description="Response regulatory" evidence="2">
    <location>
        <begin position="186"/>
        <end position="312"/>
    </location>
</feature>
<dbReference type="SUPFAM" id="SSF50341">
    <property type="entry name" value="CheW-like"/>
    <property type="match status" value="1"/>
</dbReference>
<dbReference type="PIRSF" id="PIRSF002867">
    <property type="entry name" value="CheV"/>
    <property type="match status" value="1"/>
</dbReference>
<dbReference type="Gene3D" id="2.30.30.40">
    <property type="entry name" value="SH3 Domains"/>
    <property type="match status" value="1"/>
</dbReference>
<dbReference type="STRING" id="1578720.HAL011_02830"/>
<dbReference type="Pfam" id="PF00072">
    <property type="entry name" value="Response_reg"/>
    <property type="match status" value="1"/>
</dbReference>
<dbReference type="Proteomes" id="UP000045175">
    <property type="component" value="Unassembled WGS sequence"/>
</dbReference>
<dbReference type="InterPro" id="IPR011006">
    <property type="entry name" value="CheY-like_superfamily"/>
</dbReference>
<evidence type="ECO:0000313" key="6">
    <source>
        <dbReference type="EMBL" id="CRF44745.1"/>
    </source>
</evidence>
<dbReference type="RefSeq" id="WP_053940640.1">
    <property type="nucleotide sequence ID" value="NZ_BSWP01000022.1"/>
</dbReference>
<dbReference type="PANTHER" id="PTHR47233:SF3">
    <property type="entry name" value="CHEMOTAXIS PROTEIN CHEV"/>
    <property type="match status" value="1"/>
</dbReference>
<protein>
    <submittedName>
        <fullName evidence="7">Chemotaxis protein CheV</fullName>
        <ecNumber evidence="7">2.7.3.-</ecNumber>
    </submittedName>
</protein>
<reference evidence="8" key="2">
    <citation type="submission" date="2014-12" db="EMBL/GenBank/DDBJ databases">
        <authorList>
            <person name="Smet A."/>
        </authorList>
    </citation>
    <scope>NUCLEOTIDE SEQUENCE [LARGE SCALE GENOMIC DNA]</scope>
</reference>
<organism evidence="7 10">
    <name type="scientific">Helicobacter ailurogastricus</name>
    <dbReference type="NCBI Taxonomy" id="1578720"/>
    <lineage>
        <taxon>Bacteria</taxon>
        <taxon>Pseudomonadati</taxon>
        <taxon>Campylobacterota</taxon>
        <taxon>Epsilonproteobacteria</taxon>
        <taxon>Campylobacterales</taxon>
        <taxon>Helicobacteraceae</taxon>
        <taxon>Helicobacter</taxon>
    </lineage>
</organism>
<keyword evidence="7" id="KW-0808">Transferase</keyword>
<dbReference type="InterPro" id="IPR002545">
    <property type="entry name" value="CheW-lke_dom"/>
</dbReference>
<name>A0A0K2Y5D1_9HELI</name>
<dbReference type="SMART" id="SM00260">
    <property type="entry name" value="CheW"/>
    <property type="match status" value="1"/>
</dbReference>
<dbReference type="InterPro" id="IPR001789">
    <property type="entry name" value="Sig_transdc_resp-reg_receiver"/>
</dbReference>
<sequence length="312" mass="35898">MTEQNLNTALNLGEIELVDFRIFGLQGDQPFEGIYGINVSKVQEIIMMPEIFECPTNLDYILGVFDLRSTIIPLIDLSKWLGIPEDEQRIVERVVVITEFSNVKMGFLVHEAKRIRRIDWSKVETAAFSNHNTMSRDKITGITKIEGDRTLLILDLESILDDLQIHEPKAPRFHAEKQEIRQFEGIAMFVDDSKAARTIIKRTLLKMGFEVVEAVDGKDGLAKLEKLYQQYQNKLDQKLRLIVSDVEMPKMDGYHFFSKIQEDPRFCQIPVLFNSSICDDYSAQRALNLGAKGYLVKFDEERFMDEIAKILG</sequence>
<dbReference type="EC" id="2.7.3.-" evidence="7"/>
<dbReference type="PROSITE" id="PS50851">
    <property type="entry name" value="CHEW"/>
    <property type="match status" value="1"/>
</dbReference>
<dbReference type="Gene3D" id="2.40.50.180">
    <property type="entry name" value="CheA-289, Domain 4"/>
    <property type="match status" value="1"/>
</dbReference>
<gene>
    <name evidence="4" type="ORF">HAL011_02830</name>
    <name evidence="5" type="ORF">HAL013_00950</name>
    <name evidence="7" type="ORF">HAL07_15190</name>
    <name evidence="6" type="ORF">HAL09_13550</name>
</gene>
<dbReference type="GO" id="GO:0016740">
    <property type="term" value="F:transferase activity"/>
    <property type="evidence" value="ECO:0007669"/>
    <property type="project" value="UniProtKB-KW"/>
</dbReference>
<dbReference type="GO" id="GO:0006935">
    <property type="term" value="P:chemotaxis"/>
    <property type="evidence" value="ECO:0007669"/>
    <property type="project" value="InterPro"/>
</dbReference>
<evidence type="ECO:0000313" key="10">
    <source>
        <dbReference type="Proteomes" id="UP000043437"/>
    </source>
</evidence>
<dbReference type="PROSITE" id="PS50110">
    <property type="entry name" value="RESPONSE_REGULATORY"/>
    <property type="match status" value="1"/>
</dbReference>
<evidence type="ECO:0000259" key="2">
    <source>
        <dbReference type="PROSITE" id="PS50110"/>
    </source>
</evidence>
<evidence type="ECO:0000313" key="8">
    <source>
        <dbReference type="Proteomes" id="UP000038622"/>
    </source>
</evidence>
<accession>A0A0K2Y5D1</accession>
<dbReference type="InterPro" id="IPR036061">
    <property type="entry name" value="CheW-like_dom_sf"/>
</dbReference>
<evidence type="ECO:0000313" key="9">
    <source>
        <dbReference type="Proteomes" id="UP000041394"/>
    </source>
</evidence>
<dbReference type="GeneID" id="82132439"/>
<keyword evidence="8" id="KW-1185">Reference proteome</keyword>
<dbReference type="Proteomes" id="UP000038622">
    <property type="component" value="Unassembled WGS sequence"/>
</dbReference>
<dbReference type="OrthoDB" id="9806105at2"/>
<dbReference type="Pfam" id="PF01584">
    <property type="entry name" value="CheW"/>
    <property type="match status" value="1"/>
</dbReference>
<reference evidence="7" key="1">
    <citation type="submission" date="2014-12" db="EMBL/GenBank/DDBJ databases">
        <title>Whole genome sequences of four Staphylococcus schleiferi canine isolates.</title>
        <authorList>
            <person name="Misic A.M."/>
            <person name="Cain C."/>
            <person name="Morris D.O."/>
            <person name="Rankin S."/>
            <person name="Beiting D."/>
        </authorList>
    </citation>
    <scope>NUCLEOTIDE SEQUENCE</scope>
    <source>
        <strain evidence="4">ASB11</strain>
        <strain evidence="5">ASB13</strain>
        <strain evidence="7">ASB7</strain>
        <strain evidence="6">ASB9</strain>
    </source>
</reference>
<dbReference type="InterPro" id="IPR024181">
    <property type="entry name" value="Chemotax_regulator_CheV"/>
</dbReference>
<dbReference type="EMBL" id="CDMN01000056">
    <property type="protein sequence ID" value="CRF44745.1"/>
    <property type="molecule type" value="Genomic_DNA"/>
</dbReference>
<proteinExistence type="predicted"/>
<reference evidence="9 10" key="3">
    <citation type="submission" date="2014-12" db="EMBL/GenBank/DDBJ databases">
        <authorList>
            <person name="Jaenicke S."/>
        </authorList>
    </citation>
    <scope>NUCLEOTIDE SEQUENCE [LARGE SCALE GENOMIC DNA]</scope>
</reference>
<evidence type="ECO:0000259" key="3">
    <source>
        <dbReference type="PROSITE" id="PS50851"/>
    </source>
</evidence>
<dbReference type="Proteomes" id="UP000041394">
    <property type="component" value="Unassembled WGS sequence"/>
</dbReference>
<dbReference type="SMART" id="SM00448">
    <property type="entry name" value="REC"/>
    <property type="match status" value="1"/>
</dbReference>
<dbReference type="SUPFAM" id="SSF52172">
    <property type="entry name" value="CheY-like"/>
    <property type="match status" value="1"/>
</dbReference>
<keyword evidence="1" id="KW-0597">Phosphoprotein</keyword>
<dbReference type="EMBL" id="CDML01000009">
    <property type="protein sequence ID" value="CRF40522.1"/>
    <property type="molecule type" value="Genomic_DNA"/>
</dbReference>
<feature type="domain" description="CheW-like" evidence="3">
    <location>
        <begin position="14"/>
        <end position="165"/>
    </location>
</feature>
<dbReference type="Proteomes" id="UP000043437">
    <property type="component" value="Unassembled WGS sequence"/>
</dbReference>
<dbReference type="EMBL" id="CDMG01000009">
    <property type="protein sequence ID" value="CRF53054.1"/>
    <property type="molecule type" value="Genomic_DNA"/>
</dbReference>
<dbReference type="AlphaFoldDB" id="A0A0K2Y5D1"/>
<dbReference type="Gene3D" id="3.40.50.2300">
    <property type="match status" value="1"/>
</dbReference>
<dbReference type="EMBL" id="CDMH01000006">
    <property type="protein sequence ID" value="CRF41946.1"/>
    <property type="molecule type" value="Genomic_DNA"/>
</dbReference>
<evidence type="ECO:0000256" key="1">
    <source>
        <dbReference type="PROSITE-ProRule" id="PRU00169"/>
    </source>
</evidence>
<dbReference type="PANTHER" id="PTHR47233">
    <property type="entry name" value="CHEMOTAXIS PROTEIN CHEV"/>
    <property type="match status" value="1"/>
</dbReference>
<dbReference type="GO" id="GO:0000160">
    <property type="term" value="P:phosphorelay signal transduction system"/>
    <property type="evidence" value="ECO:0007669"/>
    <property type="project" value="InterPro"/>
</dbReference>
<feature type="modified residue" description="4-aspartylphosphate" evidence="1">
    <location>
        <position position="245"/>
    </location>
</feature>
<evidence type="ECO:0000313" key="4">
    <source>
        <dbReference type="EMBL" id="CRF40522.1"/>
    </source>
</evidence>
<evidence type="ECO:0000313" key="7">
    <source>
        <dbReference type="EMBL" id="CRF53054.1"/>
    </source>
</evidence>